<accession>A0ACC2VM75</accession>
<evidence type="ECO:0000313" key="2">
    <source>
        <dbReference type="Proteomes" id="UP001230649"/>
    </source>
</evidence>
<name>A0ACC2VM75_9TREE</name>
<keyword evidence="2" id="KW-1185">Reference proteome</keyword>
<sequence>MEDIANVLLELRQSVTISAERGPLSVIDLTSGTASPTPSDPAFSLLHLPAEILSEISASLWDHEKEESHYNCYWDSTCHTWPGRPPKLEGPRLRSNVLGLASTCKVMRTLMMPRVMNKIGFNICPIQLDAIAEVPFVLRAMTQKLVIRNDGRIHQPEYECVRKFDPKSAEDIDDGEGNDDEDDEDTENDEAGGADEHDEDGENDEDHGHDEDDEEDENVSQESERSQQSQAQLLISFIDFIRPFPNVKSLWIQFHPFNERPGLGLRRSPSGRKRMRSQTTGSVEAMTLAFPKVTFLSLEVLGTATLDDWTEEMDFLKLSELKCTLKQLELPNLRVWHLDLDEMWGFHTGEPANGMWGHRIGEERGEDSWEVLRDALEYARFPRLREFYMNVEYEVIALSFGVDFCKMLGKTWIENYGHDTPGPPILEPNISPSLDRLVQLVKALREVHPELETFWFDFGTTQTEFWSFRYPAPAEAMRHGAVAGHADEGMTTTCDVNDGKIASFTFWQGNVEGSVGWK</sequence>
<protein>
    <submittedName>
        <fullName evidence="1">Uncharacterized protein</fullName>
    </submittedName>
</protein>
<dbReference type="Proteomes" id="UP001230649">
    <property type="component" value="Unassembled WGS sequence"/>
</dbReference>
<comment type="caution">
    <text evidence="1">The sequence shown here is derived from an EMBL/GenBank/DDBJ whole genome shotgun (WGS) entry which is preliminary data.</text>
</comment>
<organism evidence="1 2">
    <name type="scientific">Naganishia adeliensis</name>
    <dbReference type="NCBI Taxonomy" id="92952"/>
    <lineage>
        <taxon>Eukaryota</taxon>
        <taxon>Fungi</taxon>
        <taxon>Dikarya</taxon>
        <taxon>Basidiomycota</taxon>
        <taxon>Agaricomycotina</taxon>
        <taxon>Tremellomycetes</taxon>
        <taxon>Filobasidiales</taxon>
        <taxon>Filobasidiaceae</taxon>
        <taxon>Naganishia</taxon>
    </lineage>
</organism>
<dbReference type="EMBL" id="JASBWS010000080">
    <property type="protein sequence ID" value="KAJ9099716.1"/>
    <property type="molecule type" value="Genomic_DNA"/>
</dbReference>
<gene>
    <name evidence="1" type="ORF">QFC20_005594</name>
</gene>
<evidence type="ECO:0000313" key="1">
    <source>
        <dbReference type="EMBL" id="KAJ9099716.1"/>
    </source>
</evidence>
<reference evidence="1" key="1">
    <citation type="submission" date="2023-04" db="EMBL/GenBank/DDBJ databases">
        <title>Draft Genome sequencing of Naganishia species isolated from polar environments using Oxford Nanopore Technology.</title>
        <authorList>
            <person name="Leo P."/>
            <person name="Venkateswaran K."/>
        </authorList>
    </citation>
    <scope>NUCLEOTIDE SEQUENCE</scope>
    <source>
        <strain evidence="1">MNA-CCFEE 5262</strain>
    </source>
</reference>
<proteinExistence type="predicted"/>